<proteinExistence type="predicted"/>
<reference evidence="7" key="3">
    <citation type="submission" date="2024-02" db="EMBL/GenBank/DDBJ databases">
        <title>Comparative genomics of Cryptococcus and Kwoniella reveals pathogenesis evolution and contrasting modes of karyotype evolution via chromosome fusion or intercentromeric recombination.</title>
        <authorList>
            <person name="Coelho M.A."/>
            <person name="David-Palma M."/>
            <person name="Shea T."/>
            <person name="Bowers K."/>
            <person name="McGinley-Smith S."/>
            <person name="Mohammad A.W."/>
            <person name="Gnirke A."/>
            <person name="Yurkov A.M."/>
            <person name="Nowrousian M."/>
            <person name="Sun S."/>
            <person name="Cuomo C.A."/>
            <person name="Heitman J."/>
        </authorList>
    </citation>
    <scope>NUCLEOTIDE SEQUENCE</scope>
    <source>
        <strain evidence="7">CBS 10117</strain>
    </source>
</reference>
<organism evidence="6">
    <name type="scientific">Kwoniella dejecticola CBS 10117</name>
    <dbReference type="NCBI Taxonomy" id="1296121"/>
    <lineage>
        <taxon>Eukaryota</taxon>
        <taxon>Fungi</taxon>
        <taxon>Dikarya</taxon>
        <taxon>Basidiomycota</taxon>
        <taxon>Agaricomycotina</taxon>
        <taxon>Tremellomycetes</taxon>
        <taxon>Tremellales</taxon>
        <taxon>Cryptococcaceae</taxon>
        <taxon>Kwoniella</taxon>
    </lineage>
</organism>
<evidence type="ECO:0000256" key="4">
    <source>
        <dbReference type="SAM" id="MobiDB-lite"/>
    </source>
</evidence>
<dbReference type="PROSITE" id="PS50039">
    <property type="entry name" value="FORK_HEAD_3"/>
    <property type="match status" value="1"/>
</dbReference>
<feature type="DNA-binding region" description="Fork-head" evidence="3">
    <location>
        <begin position="541"/>
        <end position="640"/>
    </location>
</feature>
<name>A0A1A5ZZW2_9TREE</name>
<feature type="compositionally biased region" description="Low complexity" evidence="4">
    <location>
        <begin position="487"/>
        <end position="516"/>
    </location>
</feature>
<feature type="domain" description="Fork-head" evidence="5">
    <location>
        <begin position="541"/>
        <end position="640"/>
    </location>
</feature>
<gene>
    <name evidence="6" type="ORF">I303_06902</name>
    <name evidence="7" type="ORF">I303_107497</name>
</gene>
<protein>
    <submittedName>
        <fullName evidence="6">Forkhead transcription factor 3</fullName>
    </submittedName>
</protein>
<dbReference type="GO" id="GO:0000978">
    <property type="term" value="F:RNA polymerase II cis-regulatory region sequence-specific DNA binding"/>
    <property type="evidence" value="ECO:0007669"/>
    <property type="project" value="TreeGrafter"/>
</dbReference>
<dbReference type="PANTHER" id="PTHR11829:SF343">
    <property type="entry name" value="FORK-HEAD DOMAIN-CONTAINING PROTEIN"/>
    <property type="match status" value="1"/>
</dbReference>
<dbReference type="EMBL" id="KI894034">
    <property type="protein sequence ID" value="OBR83337.1"/>
    <property type="molecule type" value="Genomic_DNA"/>
</dbReference>
<accession>A0A1A5ZZW2</accession>
<dbReference type="InterPro" id="IPR001766">
    <property type="entry name" value="Fork_head_dom"/>
</dbReference>
<dbReference type="VEuPathDB" id="FungiDB:I303_06902"/>
<evidence type="ECO:0000313" key="8">
    <source>
        <dbReference type="Proteomes" id="UP000078595"/>
    </source>
</evidence>
<feature type="region of interest" description="Disordered" evidence="4">
    <location>
        <begin position="455"/>
        <end position="474"/>
    </location>
</feature>
<dbReference type="GO" id="GO:0000981">
    <property type="term" value="F:DNA-binding transcription factor activity, RNA polymerase II-specific"/>
    <property type="evidence" value="ECO:0007669"/>
    <property type="project" value="TreeGrafter"/>
</dbReference>
<keyword evidence="8" id="KW-1185">Reference proteome</keyword>
<dbReference type="KEGG" id="kdj:28970601"/>
<dbReference type="InterPro" id="IPR050211">
    <property type="entry name" value="FOX_domain-containing"/>
</dbReference>
<reference evidence="7" key="2">
    <citation type="submission" date="2013-07" db="EMBL/GenBank/DDBJ databases">
        <authorList>
            <consortium name="The Broad Institute Genome Sequencing Platform"/>
            <person name="Cuomo C."/>
            <person name="Litvintseva A."/>
            <person name="Chen Y."/>
            <person name="Heitman J."/>
            <person name="Sun S."/>
            <person name="Springer D."/>
            <person name="Dromer F."/>
            <person name="Young S.K."/>
            <person name="Zeng Q."/>
            <person name="Gargeya S."/>
            <person name="Fitzgerald M."/>
            <person name="Abouelleil A."/>
            <person name="Alvarado L."/>
            <person name="Berlin A.M."/>
            <person name="Chapman S.B."/>
            <person name="Dewar J."/>
            <person name="Goldberg J."/>
            <person name="Griggs A."/>
            <person name="Gujja S."/>
            <person name="Hansen M."/>
            <person name="Howarth C."/>
            <person name="Imamovic A."/>
            <person name="Larimer J."/>
            <person name="McCowan C."/>
            <person name="Murphy C."/>
            <person name="Pearson M."/>
            <person name="Priest M."/>
            <person name="Roberts A."/>
            <person name="Saif S."/>
            <person name="Shea T."/>
            <person name="Sykes S."/>
            <person name="Wortman J."/>
            <person name="Nusbaum C."/>
            <person name="Birren B."/>
        </authorList>
    </citation>
    <scope>NUCLEOTIDE SEQUENCE</scope>
    <source>
        <strain evidence="7">CBS 10117</strain>
    </source>
</reference>
<feature type="compositionally biased region" description="Polar residues" evidence="4">
    <location>
        <begin position="241"/>
        <end position="255"/>
    </location>
</feature>
<dbReference type="Pfam" id="PF00250">
    <property type="entry name" value="Forkhead"/>
    <property type="match status" value="1"/>
</dbReference>
<dbReference type="GeneID" id="28970601"/>
<dbReference type="AlphaFoldDB" id="A0A1A5ZZW2"/>
<dbReference type="SMART" id="SM00339">
    <property type="entry name" value="FH"/>
    <property type="match status" value="1"/>
</dbReference>
<dbReference type="InterPro" id="IPR030456">
    <property type="entry name" value="TF_fork_head_CS_2"/>
</dbReference>
<dbReference type="Proteomes" id="UP000078595">
    <property type="component" value="Chromosome 9"/>
</dbReference>
<evidence type="ECO:0000259" key="5">
    <source>
        <dbReference type="PROSITE" id="PS50039"/>
    </source>
</evidence>
<dbReference type="RefSeq" id="XP_018261179.1">
    <property type="nucleotide sequence ID" value="XM_018410176.1"/>
</dbReference>
<dbReference type="InterPro" id="IPR036388">
    <property type="entry name" value="WH-like_DNA-bd_sf"/>
</dbReference>
<dbReference type="SUPFAM" id="SSF46785">
    <property type="entry name" value="Winged helix' DNA-binding domain"/>
    <property type="match status" value="1"/>
</dbReference>
<dbReference type="EMBL" id="CP144538">
    <property type="protein sequence ID" value="WWC64883.1"/>
    <property type="molecule type" value="Genomic_DNA"/>
</dbReference>
<evidence type="ECO:0000256" key="2">
    <source>
        <dbReference type="ARBA" id="ARBA00023242"/>
    </source>
</evidence>
<feature type="compositionally biased region" description="Polar residues" evidence="4">
    <location>
        <begin position="262"/>
        <end position="280"/>
    </location>
</feature>
<evidence type="ECO:0000313" key="6">
    <source>
        <dbReference type="EMBL" id="OBR83337.1"/>
    </source>
</evidence>
<feature type="compositionally biased region" description="Acidic residues" evidence="4">
    <location>
        <begin position="650"/>
        <end position="661"/>
    </location>
</feature>
<feature type="region of interest" description="Disordered" evidence="4">
    <location>
        <begin position="407"/>
        <end position="427"/>
    </location>
</feature>
<feature type="compositionally biased region" description="Polar residues" evidence="4">
    <location>
        <begin position="46"/>
        <end position="58"/>
    </location>
</feature>
<feature type="compositionally biased region" description="Basic and acidic residues" evidence="4">
    <location>
        <begin position="66"/>
        <end position="76"/>
    </location>
</feature>
<dbReference type="PANTHER" id="PTHR11829">
    <property type="entry name" value="FORKHEAD BOX PROTEIN"/>
    <property type="match status" value="1"/>
</dbReference>
<feature type="region of interest" description="Disordered" evidence="4">
    <location>
        <begin position="338"/>
        <end position="362"/>
    </location>
</feature>
<dbReference type="PROSITE" id="PS00658">
    <property type="entry name" value="FORK_HEAD_2"/>
    <property type="match status" value="1"/>
</dbReference>
<feature type="region of interest" description="Disordered" evidence="4">
    <location>
        <begin position="228"/>
        <end position="289"/>
    </location>
</feature>
<feature type="compositionally biased region" description="Basic residues" evidence="4">
    <location>
        <begin position="636"/>
        <end position="645"/>
    </location>
</feature>
<evidence type="ECO:0000256" key="3">
    <source>
        <dbReference type="PROSITE-ProRule" id="PRU00089"/>
    </source>
</evidence>
<dbReference type="STRING" id="1296121.A0A1A5ZZW2"/>
<feature type="region of interest" description="Disordered" evidence="4">
    <location>
        <begin position="38"/>
        <end position="76"/>
    </location>
</feature>
<evidence type="ECO:0000256" key="1">
    <source>
        <dbReference type="ARBA" id="ARBA00023125"/>
    </source>
</evidence>
<sequence length="757" mass="82217">MSPSTASTISISTSAGAGVGVGVGVGINGGNTIGTLRFPPSFDPNHPSSRYHNQSYTPYSPYRPGEYGRSERGLASDRTKIERKLFDDDDDDGVVDGTMKEKAEDATKLDENRLGVNDVPKKEGSSPLAPAFQAKMVLRNGASIDLISWLRTNFHHLPPPHTVLTPCMPLNGIRHLLLERFPRAPEVEEISKAVLAAFPHSQWDYPTGTSSEPPNIRGLVWHGKDITDEEEHEEPIKPPIRSSNGPITRRVSSTIKADVNGAKQTSRSPTQSTLVSPISSSKRHLPDTPARSVLEEFAEIATLADKTPTLEAKSLPDEDDMDLEYQLDSAVEELNGGLMSRGNRKRHASQSPEFEVGHRRRASTPDKLHGLLAAAEAVEGTPITSVLNHNQKHGHKRRRTIGGIGSARELMGSSSSSSYRKNRLSRGTLSPPISGKFSGFLPSTIQEVDYIVPLNDMSSSQPHNHDQEDYREEDAISTSIPLKGRAPTSSSTSQSSIVSSIIPSSSIAGPGPSTTSHGHGQGGRKVNELPTEGDAPGYDCKPPYPYHEMIRHAIESAPDCRLQLSQIYSSIADRFPFFKTLDEKKTAGWQNSIRHNLSLKKMFVRVNKPDGIPDDSGGKGGWWTVQPGVPDEGRPGRKAKAKKAKAGQDQDQEADGDVDGGDEPHVGDGINKNKNTLESEGEHQSRSGSGTTTEMDLQAALTIRPGINGSQDQDQDQCQEPMILPQTQYDIKRPLAPEIDEKLSGVNTTQVSVFEAI</sequence>
<dbReference type="PRINTS" id="PR00053">
    <property type="entry name" value="FORKHEAD"/>
</dbReference>
<feature type="region of interest" description="Disordered" evidence="4">
    <location>
        <begin position="481"/>
        <end position="537"/>
    </location>
</feature>
<dbReference type="GO" id="GO:0005634">
    <property type="term" value="C:nucleus"/>
    <property type="evidence" value="ECO:0007669"/>
    <property type="project" value="UniProtKB-SubCell"/>
</dbReference>
<dbReference type="InterPro" id="IPR036390">
    <property type="entry name" value="WH_DNA-bd_sf"/>
</dbReference>
<feature type="region of interest" description="Disordered" evidence="4">
    <location>
        <begin position="610"/>
        <end position="693"/>
    </location>
</feature>
<dbReference type="OrthoDB" id="5954824at2759"/>
<dbReference type="Gene3D" id="1.10.10.10">
    <property type="entry name" value="Winged helix-like DNA-binding domain superfamily/Winged helix DNA-binding domain"/>
    <property type="match status" value="1"/>
</dbReference>
<keyword evidence="2 3" id="KW-0539">Nucleus</keyword>
<feature type="compositionally biased region" description="Basic and acidic residues" evidence="4">
    <location>
        <begin position="675"/>
        <end position="685"/>
    </location>
</feature>
<keyword evidence="1 3" id="KW-0238">DNA-binding</keyword>
<reference evidence="6" key="1">
    <citation type="submission" date="2013-07" db="EMBL/GenBank/DDBJ databases">
        <title>The Genome Sequence of Cryptococcus dejecticola CBS10117.</title>
        <authorList>
            <consortium name="The Broad Institute Genome Sequencing Platform"/>
            <person name="Cuomo C."/>
            <person name="Litvintseva A."/>
            <person name="Chen Y."/>
            <person name="Heitman J."/>
            <person name="Sun S."/>
            <person name="Springer D."/>
            <person name="Dromer F."/>
            <person name="Young S.K."/>
            <person name="Zeng Q."/>
            <person name="Gargeya S."/>
            <person name="Fitzgerald M."/>
            <person name="Abouelleil A."/>
            <person name="Alvarado L."/>
            <person name="Berlin A.M."/>
            <person name="Chapman S.B."/>
            <person name="Dewar J."/>
            <person name="Goldberg J."/>
            <person name="Griggs A."/>
            <person name="Gujja S."/>
            <person name="Hansen M."/>
            <person name="Howarth C."/>
            <person name="Imamovic A."/>
            <person name="Larimer J."/>
            <person name="McCowan C."/>
            <person name="Murphy C."/>
            <person name="Pearson M."/>
            <person name="Priest M."/>
            <person name="Roberts A."/>
            <person name="Saif S."/>
            <person name="Shea T."/>
            <person name="Sykes S."/>
            <person name="Wortman J."/>
            <person name="Nusbaum C."/>
            <person name="Birren B."/>
        </authorList>
    </citation>
    <scope>NUCLEOTIDE SEQUENCE [LARGE SCALE GENOMIC DNA]</scope>
    <source>
        <strain evidence="6">CBS 10117</strain>
    </source>
</reference>
<dbReference type="CDD" id="cd00059">
    <property type="entry name" value="FH_FOX"/>
    <property type="match status" value="1"/>
</dbReference>
<comment type="subcellular location">
    <subcellularLocation>
        <location evidence="3">Nucleus</location>
    </subcellularLocation>
</comment>
<evidence type="ECO:0000313" key="7">
    <source>
        <dbReference type="EMBL" id="WWC64883.1"/>
    </source>
</evidence>